<name>A0A1H2GQM4_9BACT</name>
<evidence type="ECO:0000313" key="2">
    <source>
        <dbReference type="Proteomes" id="UP000199608"/>
    </source>
</evidence>
<dbReference type="RefSeq" id="WP_092233768.1">
    <property type="nucleotide sequence ID" value="NZ_FNLL01000005.1"/>
</dbReference>
<proteinExistence type="predicted"/>
<keyword evidence="2" id="KW-1185">Reference proteome</keyword>
<dbReference type="AlphaFoldDB" id="A0A1H2GQM4"/>
<reference evidence="2" key="1">
    <citation type="submission" date="2016-10" db="EMBL/GenBank/DDBJ databases">
        <authorList>
            <person name="Varghese N."/>
            <person name="Submissions S."/>
        </authorList>
    </citation>
    <scope>NUCLEOTIDE SEQUENCE [LARGE SCALE GENOMIC DNA]</scope>
    <source>
        <strain evidence="2">DSM 3384</strain>
    </source>
</reference>
<protein>
    <submittedName>
        <fullName evidence="1">Uncharacterized protein</fullName>
    </submittedName>
</protein>
<gene>
    <name evidence="1" type="ORF">SAMN04487931_105330</name>
</gene>
<accession>A0A1H2GQM4</accession>
<evidence type="ECO:0000313" key="1">
    <source>
        <dbReference type="EMBL" id="SDU21782.1"/>
    </source>
</evidence>
<dbReference type="Proteomes" id="UP000199608">
    <property type="component" value="Unassembled WGS sequence"/>
</dbReference>
<organism evidence="1 2">
    <name type="scientific">Desulfobacula phenolica</name>
    <dbReference type="NCBI Taxonomy" id="90732"/>
    <lineage>
        <taxon>Bacteria</taxon>
        <taxon>Pseudomonadati</taxon>
        <taxon>Thermodesulfobacteriota</taxon>
        <taxon>Desulfobacteria</taxon>
        <taxon>Desulfobacterales</taxon>
        <taxon>Desulfobacteraceae</taxon>
        <taxon>Desulfobacula</taxon>
    </lineage>
</organism>
<sequence length="110" mass="12939">MKQYLIDGLRLADYQKLKAYFDEYLISSPLGGIYWLELDKKLLTPIQKDHEGCHPHVFALELEETSLSCEFLVRIKKNIKCDCMDYATRKQRNWLIDQADAILEQLDICI</sequence>
<dbReference type="EMBL" id="FNLL01000005">
    <property type="protein sequence ID" value="SDU21782.1"/>
    <property type="molecule type" value="Genomic_DNA"/>
</dbReference>